<reference evidence="2 3" key="1">
    <citation type="journal article" date="2016" name="Genome Announc.">
        <title>Draft Whole-Genome Sequence of Trichoderma gamsii T6085, a Promising Biocontrol Agent of Fusarium Head Blight on Wheat.</title>
        <authorList>
            <person name="Baroncelli R."/>
            <person name="Zapparata A."/>
            <person name="Piaggeschi G."/>
            <person name="Sarrocco S."/>
            <person name="Vannacci G."/>
        </authorList>
    </citation>
    <scope>NUCLEOTIDE SEQUENCE [LARGE SCALE GENOMIC DNA]</scope>
    <source>
        <strain evidence="2 3">T6085</strain>
    </source>
</reference>
<dbReference type="AlphaFoldDB" id="A0A2P5A122"/>
<feature type="signal peptide" evidence="1">
    <location>
        <begin position="1"/>
        <end position="23"/>
    </location>
</feature>
<dbReference type="RefSeq" id="XP_024406618.1">
    <property type="nucleotide sequence ID" value="XM_024548607.1"/>
</dbReference>
<accession>A0A2P5A122</accession>
<proteinExistence type="predicted"/>
<feature type="chain" id="PRO_5015162062" description="Secreted protein" evidence="1">
    <location>
        <begin position="24"/>
        <end position="104"/>
    </location>
</feature>
<keyword evidence="3" id="KW-1185">Reference proteome</keyword>
<sequence>ALRLSFFFSFFFFLLLLPLLVRCTFQGIPGAWNDRTGGQHIRVYAGNSQFRITHRLTCVPPNIPCSMLFTGASPIRSLHGTSHMFLRLSNLSELKPFFLLFGSR</sequence>
<feature type="non-terminal residue" evidence="2">
    <location>
        <position position="1"/>
    </location>
</feature>
<evidence type="ECO:0008006" key="4">
    <source>
        <dbReference type="Google" id="ProtNLM"/>
    </source>
</evidence>
<organism evidence="2 3">
    <name type="scientific">Trichoderma gamsii</name>
    <dbReference type="NCBI Taxonomy" id="398673"/>
    <lineage>
        <taxon>Eukaryota</taxon>
        <taxon>Fungi</taxon>
        <taxon>Dikarya</taxon>
        <taxon>Ascomycota</taxon>
        <taxon>Pezizomycotina</taxon>
        <taxon>Sordariomycetes</taxon>
        <taxon>Hypocreomycetidae</taxon>
        <taxon>Hypocreales</taxon>
        <taxon>Hypocreaceae</taxon>
        <taxon>Trichoderma</taxon>
    </lineage>
</organism>
<gene>
    <name evidence="2" type="ORF">TGAM01_v200695</name>
</gene>
<protein>
    <recommendedName>
        <fullName evidence="4">Secreted protein</fullName>
    </recommendedName>
</protein>
<evidence type="ECO:0000313" key="3">
    <source>
        <dbReference type="Proteomes" id="UP000054821"/>
    </source>
</evidence>
<comment type="caution">
    <text evidence="2">The sequence shown here is derived from an EMBL/GenBank/DDBJ whole genome shotgun (WGS) entry which is preliminary data.</text>
</comment>
<evidence type="ECO:0000256" key="1">
    <source>
        <dbReference type="SAM" id="SignalP"/>
    </source>
</evidence>
<dbReference type="Proteomes" id="UP000054821">
    <property type="component" value="Unassembled WGS sequence"/>
</dbReference>
<dbReference type="EMBL" id="JPDN02000002">
    <property type="protein sequence ID" value="PON30255.1"/>
    <property type="molecule type" value="Genomic_DNA"/>
</dbReference>
<dbReference type="GeneID" id="36347283"/>
<keyword evidence="1" id="KW-0732">Signal</keyword>
<name>A0A2P5A122_9HYPO</name>
<evidence type="ECO:0000313" key="2">
    <source>
        <dbReference type="EMBL" id="PON30255.1"/>
    </source>
</evidence>